<dbReference type="KEGG" id="gog:C1280_28555"/>
<feature type="chain" id="PRO_5016321556" description="DUF885 domain-containing protein" evidence="1">
    <location>
        <begin position="25"/>
        <end position="416"/>
    </location>
</feature>
<sequence>MRTSAKRVLFAVLCVTFATSGVRAGDEKKPDATPKADDAAWLPPLTAFRADRHDSRRDIRVPPSMFPDLVFTPAEWDGKEDVEVFWKRRAAAFNELCPRLLGKAVLKIEPTDDALRKLLKAHTHQLILEYQEHLKPIEGRPLSDAGRPGVNLLEIQSTLAELLREQPKELVPWLEELIVAAKQFERFTRLRVEVGSLRPPEVMSMTRVRLQLELVLWRAKNPQAEPSKTQPTTAREKAVPAEGDWIAGTKVPPTLFPDIVPPVVAGVLGNSGWSSFAFARRMARYTDRCPRLFGVVALKIEPTDDTARKLLKARLHQGTLQFQLPQWNQHSGPDPNSFVLDANCLLDIQAAATELWAEQPKELVPWLEELLVAAKDQEQYTQRRVEAGAYKPQLLNYATQTRLKIEMGLWKAKNAK</sequence>
<protein>
    <recommendedName>
        <fullName evidence="4">DUF885 domain-containing protein</fullName>
    </recommendedName>
</protein>
<reference evidence="2 3" key="1">
    <citation type="submission" date="2018-01" db="EMBL/GenBank/DDBJ databases">
        <title>G. obscuriglobus.</title>
        <authorList>
            <person name="Franke J."/>
            <person name="Blomberg W."/>
            <person name="Selmecki A."/>
        </authorList>
    </citation>
    <scope>NUCLEOTIDE SEQUENCE [LARGE SCALE GENOMIC DNA]</scope>
    <source>
        <strain evidence="2 3">DSM 5831</strain>
    </source>
</reference>
<feature type="signal peptide" evidence="1">
    <location>
        <begin position="1"/>
        <end position="24"/>
    </location>
</feature>
<evidence type="ECO:0008006" key="4">
    <source>
        <dbReference type="Google" id="ProtNLM"/>
    </source>
</evidence>
<dbReference type="Proteomes" id="UP000245802">
    <property type="component" value="Chromosome"/>
</dbReference>
<keyword evidence="3" id="KW-1185">Reference proteome</keyword>
<organism evidence="2 3">
    <name type="scientific">Gemmata obscuriglobus</name>
    <dbReference type="NCBI Taxonomy" id="114"/>
    <lineage>
        <taxon>Bacteria</taxon>
        <taxon>Pseudomonadati</taxon>
        <taxon>Planctomycetota</taxon>
        <taxon>Planctomycetia</taxon>
        <taxon>Gemmatales</taxon>
        <taxon>Gemmataceae</taxon>
        <taxon>Gemmata</taxon>
    </lineage>
</organism>
<proteinExistence type="predicted"/>
<evidence type="ECO:0000256" key="1">
    <source>
        <dbReference type="SAM" id="SignalP"/>
    </source>
</evidence>
<gene>
    <name evidence="2" type="ORF">C1280_28555</name>
</gene>
<accession>A0A2Z3HFH1</accession>
<evidence type="ECO:0000313" key="2">
    <source>
        <dbReference type="EMBL" id="AWM40544.1"/>
    </source>
</evidence>
<dbReference type="EMBL" id="CP025958">
    <property type="protein sequence ID" value="AWM40544.1"/>
    <property type="molecule type" value="Genomic_DNA"/>
</dbReference>
<name>A0A2Z3HFH1_9BACT</name>
<keyword evidence="1" id="KW-0732">Signal</keyword>
<evidence type="ECO:0000313" key="3">
    <source>
        <dbReference type="Proteomes" id="UP000245802"/>
    </source>
</evidence>
<dbReference type="RefSeq" id="WP_010045884.1">
    <property type="nucleotide sequence ID" value="NZ_CP025958.1"/>
</dbReference>
<dbReference type="AlphaFoldDB" id="A0A2Z3HFH1"/>